<accession>A0A103XNG0</accession>
<evidence type="ECO:0000313" key="2">
    <source>
        <dbReference type="Proteomes" id="UP000243975"/>
    </source>
</evidence>
<gene>
    <name evidence="1" type="ORF">Ccrd_003982</name>
</gene>
<name>A0A103XNG0_CYNCS</name>
<feature type="non-terminal residue" evidence="1">
    <location>
        <position position="1"/>
    </location>
</feature>
<organism evidence="1 2">
    <name type="scientific">Cynara cardunculus var. scolymus</name>
    <name type="common">Globe artichoke</name>
    <name type="synonym">Cynara scolymus</name>
    <dbReference type="NCBI Taxonomy" id="59895"/>
    <lineage>
        <taxon>Eukaryota</taxon>
        <taxon>Viridiplantae</taxon>
        <taxon>Streptophyta</taxon>
        <taxon>Embryophyta</taxon>
        <taxon>Tracheophyta</taxon>
        <taxon>Spermatophyta</taxon>
        <taxon>Magnoliopsida</taxon>
        <taxon>eudicotyledons</taxon>
        <taxon>Gunneridae</taxon>
        <taxon>Pentapetalae</taxon>
        <taxon>asterids</taxon>
        <taxon>campanulids</taxon>
        <taxon>Asterales</taxon>
        <taxon>Asteraceae</taxon>
        <taxon>Carduoideae</taxon>
        <taxon>Cardueae</taxon>
        <taxon>Carduinae</taxon>
        <taxon>Cynara</taxon>
    </lineage>
</organism>
<dbReference type="EMBL" id="LEKV01004580">
    <property type="protein sequence ID" value="KVH93977.1"/>
    <property type="molecule type" value="Genomic_DNA"/>
</dbReference>
<reference evidence="1 2" key="1">
    <citation type="journal article" date="2016" name="Sci. Rep.">
        <title>The genome sequence of the outbreeding globe artichoke constructed de novo incorporating a phase-aware low-pass sequencing strategy of F1 progeny.</title>
        <authorList>
            <person name="Scaglione D."/>
            <person name="Reyes-Chin-Wo S."/>
            <person name="Acquadro A."/>
            <person name="Froenicke L."/>
            <person name="Portis E."/>
            <person name="Beitel C."/>
            <person name="Tirone M."/>
            <person name="Mauro R."/>
            <person name="Lo Monaco A."/>
            <person name="Mauromicale G."/>
            <person name="Faccioli P."/>
            <person name="Cattivelli L."/>
            <person name="Rieseberg L."/>
            <person name="Michelmore R."/>
            <person name="Lanteri S."/>
        </authorList>
    </citation>
    <scope>NUCLEOTIDE SEQUENCE [LARGE SCALE GENOMIC DNA]</scope>
    <source>
        <strain evidence="1">2C</strain>
    </source>
</reference>
<dbReference type="AlphaFoldDB" id="A0A103XNG0"/>
<dbReference type="Gramene" id="KVH93977">
    <property type="protein sequence ID" value="KVH93977"/>
    <property type="gene ID" value="Ccrd_003982"/>
</dbReference>
<comment type="caution">
    <text evidence="1">The sequence shown here is derived from an EMBL/GenBank/DDBJ whole genome shotgun (WGS) entry which is preliminary data.</text>
</comment>
<keyword evidence="2" id="KW-1185">Reference proteome</keyword>
<proteinExistence type="predicted"/>
<sequence>MADFVRLLSFNSCSLCTSLNSLHHNQLLFKNNCKRVLSVAADSCLSSDFTVNSRFAMNPKKESLQFKYSVAKPNWETRSTLSIKGSLDVLSVALENDNVLLNTYYEGFYVCNLAT</sequence>
<evidence type="ECO:0000313" key="1">
    <source>
        <dbReference type="EMBL" id="KVH93977.1"/>
    </source>
</evidence>
<protein>
    <submittedName>
        <fullName evidence="1">Uncharacterized protein</fullName>
    </submittedName>
</protein>
<dbReference type="Proteomes" id="UP000243975">
    <property type="component" value="Unassembled WGS sequence"/>
</dbReference>